<evidence type="ECO:0000313" key="2">
    <source>
        <dbReference type="Proteomes" id="UP000548326"/>
    </source>
</evidence>
<dbReference type="Proteomes" id="UP000548326">
    <property type="component" value="Unassembled WGS sequence"/>
</dbReference>
<gene>
    <name evidence="1" type="ORF">HDF22_004945</name>
</gene>
<sequence length="48" mass="5505">MAIGAHFPALETPEILMKDIQNAFSKFYSLKFLSIYSFGQQYTCRKVA</sequence>
<dbReference type="EMBL" id="JACHCA010000017">
    <property type="protein sequence ID" value="MBB6130800.1"/>
    <property type="molecule type" value="Genomic_DNA"/>
</dbReference>
<organism evidence="1 2">
    <name type="scientific">Mucilaginibacter lappiensis</name>
    <dbReference type="NCBI Taxonomy" id="354630"/>
    <lineage>
        <taxon>Bacteria</taxon>
        <taxon>Pseudomonadati</taxon>
        <taxon>Bacteroidota</taxon>
        <taxon>Sphingobacteriia</taxon>
        <taxon>Sphingobacteriales</taxon>
        <taxon>Sphingobacteriaceae</taxon>
        <taxon>Mucilaginibacter</taxon>
    </lineage>
</organism>
<evidence type="ECO:0000313" key="1">
    <source>
        <dbReference type="EMBL" id="MBB6130800.1"/>
    </source>
</evidence>
<reference evidence="1 2" key="1">
    <citation type="submission" date="2020-08" db="EMBL/GenBank/DDBJ databases">
        <title>Genomic Encyclopedia of Type Strains, Phase IV (KMG-V): Genome sequencing to study the core and pangenomes of soil and plant-associated prokaryotes.</title>
        <authorList>
            <person name="Whitman W."/>
        </authorList>
    </citation>
    <scope>NUCLEOTIDE SEQUENCE [LARGE SCALE GENOMIC DNA]</scope>
    <source>
        <strain evidence="1 2">MP601</strain>
    </source>
</reference>
<comment type="caution">
    <text evidence="1">The sequence shown here is derived from an EMBL/GenBank/DDBJ whole genome shotgun (WGS) entry which is preliminary data.</text>
</comment>
<accession>A0A841JIN3</accession>
<dbReference type="AlphaFoldDB" id="A0A841JIN3"/>
<name>A0A841JIN3_9SPHI</name>
<protein>
    <submittedName>
        <fullName evidence="1">Uncharacterized protein</fullName>
    </submittedName>
</protein>
<proteinExistence type="predicted"/>